<protein>
    <recommendedName>
        <fullName evidence="1">Pyridoxamine 5'-phosphate oxidase N-terminal domain-containing protein</fullName>
    </recommendedName>
</protein>
<dbReference type="InterPro" id="IPR052917">
    <property type="entry name" value="Stress-Dev_Protein"/>
</dbReference>
<dbReference type="GeneID" id="89228229"/>
<name>A0AA96V5H7_9EURY</name>
<reference evidence="2 3" key="1">
    <citation type="submission" date="2023-07" db="EMBL/GenBank/DDBJ databases">
        <title>Closed genome sequence of Methanosarcinaceae archaeon Am2.</title>
        <authorList>
            <person name="Poehlein A."/>
            <person name="Protasov E."/>
            <person name="Platt K."/>
            <person name="Reeh H."/>
            <person name="Daniel R."/>
            <person name="Brune A."/>
        </authorList>
    </citation>
    <scope>NUCLEOTIDE SEQUENCE [LARGE SCALE GENOMIC DNA]</scope>
    <source>
        <strain evidence="2 3">Am2</strain>
    </source>
</reference>
<gene>
    <name evidence="2" type="ORF">MsAm2_08120</name>
</gene>
<dbReference type="Pfam" id="PF01243">
    <property type="entry name" value="PNPOx_N"/>
    <property type="match status" value="1"/>
</dbReference>
<sequence length="134" mass="15332">MIDFAAILKENPNGVLATQDGKKVCTRVFQFLWVDENKVYFCTGSEKPVYAQLMANPNVSFCTYPKDFAPVLSVNGKVVFVDDRALKTRILEENAHIKNIYKTPDNPIFKSFFIDVEEIKTFHFTEGPKTYPVQ</sequence>
<dbReference type="PANTHER" id="PTHR34818:SF1">
    <property type="entry name" value="PROTEIN BLI-3"/>
    <property type="match status" value="1"/>
</dbReference>
<dbReference type="InterPro" id="IPR012349">
    <property type="entry name" value="Split_barrel_FMN-bd"/>
</dbReference>
<dbReference type="RefSeq" id="WP_338097006.1">
    <property type="nucleotide sequence ID" value="NZ_CP131061.1"/>
</dbReference>
<dbReference type="SUPFAM" id="SSF50475">
    <property type="entry name" value="FMN-binding split barrel"/>
    <property type="match status" value="1"/>
</dbReference>
<dbReference type="PANTHER" id="PTHR34818">
    <property type="entry name" value="PROTEIN BLI-3"/>
    <property type="match status" value="1"/>
</dbReference>
<keyword evidence="3" id="KW-1185">Reference proteome</keyword>
<accession>A0AA96V5H7</accession>
<feature type="domain" description="Pyridoxamine 5'-phosphate oxidase N-terminal" evidence="1">
    <location>
        <begin position="5"/>
        <end position="121"/>
    </location>
</feature>
<evidence type="ECO:0000313" key="2">
    <source>
        <dbReference type="EMBL" id="WNY27027.1"/>
    </source>
</evidence>
<evidence type="ECO:0000259" key="1">
    <source>
        <dbReference type="Pfam" id="PF01243"/>
    </source>
</evidence>
<dbReference type="Proteomes" id="UP001304970">
    <property type="component" value="Chromosome"/>
</dbReference>
<evidence type="ECO:0000313" key="3">
    <source>
        <dbReference type="Proteomes" id="UP001304970"/>
    </source>
</evidence>
<dbReference type="InterPro" id="IPR011576">
    <property type="entry name" value="Pyridox_Oxase_N"/>
</dbReference>
<dbReference type="AlphaFoldDB" id="A0AA96V5H7"/>
<dbReference type="Gene3D" id="2.30.110.10">
    <property type="entry name" value="Electron Transport, Fmn-binding Protein, Chain A"/>
    <property type="match status" value="1"/>
</dbReference>
<proteinExistence type="predicted"/>
<dbReference type="EMBL" id="CP131061">
    <property type="protein sequence ID" value="WNY27027.1"/>
    <property type="molecule type" value="Genomic_DNA"/>
</dbReference>
<organism evidence="2 3">
    <name type="scientific">Methanolapillus ohkumae</name>
    <dbReference type="NCBI Taxonomy" id="3028298"/>
    <lineage>
        <taxon>Archaea</taxon>
        <taxon>Methanobacteriati</taxon>
        <taxon>Methanobacteriota</taxon>
        <taxon>Stenosarchaea group</taxon>
        <taxon>Methanomicrobia</taxon>
        <taxon>Methanosarcinales</taxon>
        <taxon>Methanosarcinaceae</taxon>
        <taxon>Methanolapillus</taxon>
    </lineage>
</organism>